<dbReference type="RefSeq" id="WP_203243148.1">
    <property type="nucleotide sequence ID" value="NZ_CANKZB010000003.1"/>
</dbReference>
<evidence type="ECO:0000256" key="1">
    <source>
        <dbReference type="ARBA" id="ARBA00023015"/>
    </source>
</evidence>
<dbReference type="Pfam" id="PF01638">
    <property type="entry name" value="HxlR"/>
    <property type="match status" value="2"/>
</dbReference>
<sequence length="184" mass="20112">MDINLVVKITARAWSLRILALLHEGVAGRQAALLKATQAGRTAFAQSLHHLIDLNLLERNPGHGHPLRPEYRLTPTGIDAAAMASRITRVAPDETDAVLLRRAWTLPVLSVSPAPSSFTEIKTSLPPITDRALSQTLKQLQGHNWLMRQVDTNAHPPRAKYHAVNAGLQINKAVSLFSPAGRLL</sequence>
<dbReference type="Proteomes" id="UP000732193">
    <property type="component" value="Unassembled WGS sequence"/>
</dbReference>
<dbReference type="InterPro" id="IPR036388">
    <property type="entry name" value="WH-like_DNA-bd_sf"/>
</dbReference>
<dbReference type="Gene3D" id="1.10.10.10">
    <property type="entry name" value="Winged helix-like DNA-binding domain superfamily/Winged helix DNA-binding domain"/>
    <property type="match status" value="2"/>
</dbReference>
<comment type="caution">
    <text evidence="5">The sequence shown here is derived from an EMBL/GenBank/DDBJ whole genome shotgun (WGS) entry which is preliminary data.</text>
</comment>
<keyword evidence="1" id="KW-0805">Transcription regulation</keyword>
<dbReference type="SUPFAM" id="SSF46785">
    <property type="entry name" value="Winged helix' DNA-binding domain"/>
    <property type="match status" value="2"/>
</dbReference>
<evidence type="ECO:0000256" key="2">
    <source>
        <dbReference type="ARBA" id="ARBA00023125"/>
    </source>
</evidence>
<evidence type="ECO:0000313" key="6">
    <source>
        <dbReference type="Proteomes" id="UP000732193"/>
    </source>
</evidence>
<accession>A0AAE2W182</accession>
<dbReference type="EMBL" id="JAFBRM010000005">
    <property type="protein sequence ID" value="MBM1715328.1"/>
    <property type="molecule type" value="Genomic_DNA"/>
</dbReference>
<evidence type="ECO:0000313" key="5">
    <source>
        <dbReference type="EMBL" id="MBM1715328.1"/>
    </source>
</evidence>
<dbReference type="PANTHER" id="PTHR33204">
    <property type="entry name" value="TRANSCRIPTIONAL REGULATOR, MARR FAMILY"/>
    <property type="match status" value="1"/>
</dbReference>
<proteinExistence type="predicted"/>
<name>A0AAE2W182_9RHOB</name>
<keyword evidence="3" id="KW-0804">Transcription</keyword>
<organism evidence="5 6">
    <name type="scientific">Sulfitobacter geojensis</name>
    <dbReference type="NCBI Taxonomy" id="1342299"/>
    <lineage>
        <taxon>Bacteria</taxon>
        <taxon>Pseudomonadati</taxon>
        <taxon>Pseudomonadota</taxon>
        <taxon>Alphaproteobacteria</taxon>
        <taxon>Rhodobacterales</taxon>
        <taxon>Roseobacteraceae</taxon>
        <taxon>Sulfitobacter</taxon>
    </lineage>
</organism>
<protein>
    <submittedName>
        <fullName evidence="5">Helix-turn-helix transcriptional regulator</fullName>
    </submittedName>
</protein>
<dbReference type="PANTHER" id="PTHR33204:SF39">
    <property type="entry name" value="TRANSCRIPTIONAL REGULATORY PROTEIN"/>
    <property type="match status" value="1"/>
</dbReference>
<keyword evidence="6" id="KW-1185">Reference proteome</keyword>
<reference evidence="5 6" key="1">
    <citation type="submission" date="2021-01" db="EMBL/GenBank/DDBJ databases">
        <title>Diatom-associated Roseobacters Show Island Model of Population Structure.</title>
        <authorList>
            <person name="Qu L."/>
            <person name="Feng X."/>
            <person name="Chen Y."/>
            <person name="Li L."/>
            <person name="Wang X."/>
            <person name="Hu Z."/>
            <person name="Wang H."/>
            <person name="Luo H."/>
        </authorList>
    </citation>
    <scope>NUCLEOTIDE SEQUENCE [LARGE SCALE GENOMIC DNA]</scope>
    <source>
        <strain evidence="5 6">TR60-84</strain>
    </source>
</reference>
<dbReference type="PROSITE" id="PS51118">
    <property type="entry name" value="HTH_HXLR"/>
    <property type="match status" value="1"/>
</dbReference>
<dbReference type="InterPro" id="IPR002577">
    <property type="entry name" value="HTH_HxlR"/>
</dbReference>
<feature type="domain" description="HTH hxlR-type" evidence="4">
    <location>
        <begin position="91"/>
        <end position="184"/>
    </location>
</feature>
<evidence type="ECO:0000256" key="3">
    <source>
        <dbReference type="ARBA" id="ARBA00023163"/>
    </source>
</evidence>
<keyword evidence="2" id="KW-0238">DNA-binding</keyword>
<dbReference type="InterPro" id="IPR036390">
    <property type="entry name" value="WH_DNA-bd_sf"/>
</dbReference>
<gene>
    <name evidence="5" type="ORF">JQV55_17300</name>
</gene>
<evidence type="ECO:0000259" key="4">
    <source>
        <dbReference type="PROSITE" id="PS51118"/>
    </source>
</evidence>
<dbReference type="GO" id="GO:0003677">
    <property type="term" value="F:DNA binding"/>
    <property type="evidence" value="ECO:0007669"/>
    <property type="project" value="UniProtKB-KW"/>
</dbReference>
<dbReference type="AlphaFoldDB" id="A0AAE2W182"/>